<proteinExistence type="predicted"/>
<dbReference type="RefSeq" id="WP_377153599.1">
    <property type="nucleotide sequence ID" value="NZ_JBHSAF010000014.1"/>
</dbReference>
<keyword evidence="1" id="KW-0472">Membrane</keyword>
<evidence type="ECO:0000313" key="3">
    <source>
        <dbReference type="Proteomes" id="UP001595692"/>
    </source>
</evidence>
<feature type="transmembrane region" description="Helical" evidence="1">
    <location>
        <begin position="6"/>
        <end position="23"/>
    </location>
</feature>
<keyword evidence="1" id="KW-0812">Transmembrane</keyword>
<organism evidence="2 3">
    <name type="scientific">Pseudaeromonas sharmana</name>
    <dbReference type="NCBI Taxonomy" id="328412"/>
    <lineage>
        <taxon>Bacteria</taxon>
        <taxon>Pseudomonadati</taxon>
        <taxon>Pseudomonadota</taxon>
        <taxon>Gammaproteobacteria</taxon>
        <taxon>Aeromonadales</taxon>
        <taxon>Aeromonadaceae</taxon>
        <taxon>Pseudaeromonas</taxon>
    </lineage>
</organism>
<dbReference type="Proteomes" id="UP001595692">
    <property type="component" value="Unassembled WGS sequence"/>
</dbReference>
<reference evidence="3" key="1">
    <citation type="journal article" date="2019" name="Int. J. Syst. Evol. Microbiol.">
        <title>The Global Catalogue of Microorganisms (GCM) 10K type strain sequencing project: providing services to taxonomists for standard genome sequencing and annotation.</title>
        <authorList>
            <consortium name="The Broad Institute Genomics Platform"/>
            <consortium name="The Broad Institute Genome Sequencing Center for Infectious Disease"/>
            <person name="Wu L."/>
            <person name="Ma J."/>
        </authorList>
    </citation>
    <scope>NUCLEOTIDE SEQUENCE [LARGE SCALE GENOMIC DNA]</scope>
    <source>
        <strain evidence="3">CCUG 54939</strain>
    </source>
</reference>
<keyword evidence="3" id="KW-1185">Reference proteome</keyword>
<evidence type="ECO:0008006" key="4">
    <source>
        <dbReference type="Google" id="ProtNLM"/>
    </source>
</evidence>
<name>A0ABV8CQU6_9GAMM</name>
<gene>
    <name evidence="2" type="ORF">ACFOSS_14085</name>
</gene>
<keyword evidence="1" id="KW-1133">Transmembrane helix</keyword>
<evidence type="ECO:0000256" key="1">
    <source>
        <dbReference type="SAM" id="Phobius"/>
    </source>
</evidence>
<accession>A0ABV8CQU6</accession>
<dbReference type="EMBL" id="JBHSAF010000014">
    <property type="protein sequence ID" value="MFC3914581.1"/>
    <property type="molecule type" value="Genomic_DNA"/>
</dbReference>
<protein>
    <recommendedName>
        <fullName evidence="4">Double zinc ribbon</fullName>
    </recommendedName>
</protein>
<sequence>MYYLLGFIVLAINGLIYYFAFYSPQQQKDWETLPTLPEYLSQHPECQTEDNENARCFSCGSDKVIFQPLTCLEDPRYKHFCVSCGKRLFRSKAIMS</sequence>
<comment type="caution">
    <text evidence="2">The sequence shown here is derived from an EMBL/GenBank/DDBJ whole genome shotgun (WGS) entry which is preliminary data.</text>
</comment>
<evidence type="ECO:0000313" key="2">
    <source>
        <dbReference type="EMBL" id="MFC3914581.1"/>
    </source>
</evidence>